<proteinExistence type="predicted"/>
<dbReference type="OrthoDB" id="238183at2"/>
<protein>
    <recommendedName>
        <fullName evidence="2">Conserved hypothetical protein CHP03032 domain-containing protein</fullName>
    </recommendedName>
</protein>
<comment type="caution">
    <text evidence="3">The sequence shown here is derived from an EMBL/GenBank/DDBJ whole genome shotgun (WGS) entry which is preliminary data.</text>
</comment>
<evidence type="ECO:0000313" key="3">
    <source>
        <dbReference type="EMBL" id="OWW20685.1"/>
    </source>
</evidence>
<dbReference type="InterPro" id="IPR017481">
    <property type="entry name" value="CHP03032"/>
</dbReference>
<reference evidence="3 4" key="1">
    <citation type="submission" date="2016-02" db="EMBL/GenBank/DDBJ databases">
        <authorList>
            <person name="Wen L."/>
            <person name="He K."/>
            <person name="Yang H."/>
        </authorList>
    </citation>
    <scope>NUCLEOTIDE SEQUENCE [LARGE SCALE GENOMIC DNA]</scope>
    <source>
        <strain evidence="3 4">TSA40</strain>
    </source>
</reference>
<dbReference type="Proteomes" id="UP000197535">
    <property type="component" value="Unassembled WGS sequence"/>
</dbReference>
<dbReference type="SUPFAM" id="SSF63825">
    <property type="entry name" value="YWTD domain"/>
    <property type="match status" value="1"/>
</dbReference>
<dbReference type="Pfam" id="PF16261">
    <property type="entry name" value="DUF4915"/>
    <property type="match status" value="1"/>
</dbReference>
<evidence type="ECO:0000256" key="1">
    <source>
        <dbReference type="SAM" id="MobiDB-lite"/>
    </source>
</evidence>
<dbReference type="RefSeq" id="WP_088707551.1">
    <property type="nucleotide sequence ID" value="NZ_LSTO01000001.1"/>
</dbReference>
<gene>
    <name evidence="3" type="ORF">AYR66_15525</name>
</gene>
<dbReference type="AlphaFoldDB" id="A0A254TDR8"/>
<dbReference type="NCBIfam" id="TIGR03032">
    <property type="entry name" value="TIGR03032 family protein"/>
    <property type="match status" value="1"/>
</dbReference>
<feature type="region of interest" description="Disordered" evidence="1">
    <location>
        <begin position="383"/>
        <end position="407"/>
    </location>
</feature>
<feature type="domain" description="Conserved hypothetical protein CHP03032" evidence="2">
    <location>
        <begin position="46"/>
        <end position="366"/>
    </location>
</feature>
<name>A0A254TDR8_9BURK</name>
<organism evidence="3 4">
    <name type="scientific">Noviherbaspirillum denitrificans</name>
    <dbReference type="NCBI Taxonomy" id="1968433"/>
    <lineage>
        <taxon>Bacteria</taxon>
        <taxon>Pseudomonadati</taxon>
        <taxon>Pseudomonadota</taxon>
        <taxon>Betaproteobacteria</taxon>
        <taxon>Burkholderiales</taxon>
        <taxon>Oxalobacteraceae</taxon>
        <taxon>Noviherbaspirillum</taxon>
    </lineage>
</organism>
<evidence type="ECO:0000313" key="4">
    <source>
        <dbReference type="Proteomes" id="UP000197535"/>
    </source>
</evidence>
<sequence>MSDTTNRLNDWNAADLARSGFSADGKRLPPSEQPPQKPQLVPSPGLAEWLWTTGGSLLFSTYQSGRLFMLGNNPDRSLHAIERVVGTSMGLAIDRDKLWVGTREQIWRFSNTGADDIGGQAYDAIYMPRHGYFVGNSNTHDVIADVSFRGERFPFLYANTQFSCVATVDEHYTFRPVWVPDFISSLAPEDRCHLNGICARDGELRYATVCGRSDTRLGWKASKSHGGFVVDIATGETVCSGLSMPHSPRWHDGKLWLINSGEAELGYVDFDTGRFKPVALCHGFARGLAFVDGYAVVALSRLRPEKNGLVGDINLEQRLEERGFYQRCGLLVIDLATGKLAHWLSIEGPVTELYDVVFNPGIRRPYSPGFREPEQHTWRIHLPPGPWKDAAKPPADFQGWRPRDDKS</sequence>
<accession>A0A254TDR8</accession>
<evidence type="ECO:0000259" key="2">
    <source>
        <dbReference type="Pfam" id="PF16261"/>
    </source>
</evidence>
<keyword evidence="4" id="KW-1185">Reference proteome</keyword>
<feature type="region of interest" description="Disordered" evidence="1">
    <location>
        <begin position="22"/>
        <end position="43"/>
    </location>
</feature>
<dbReference type="EMBL" id="LSTO01000001">
    <property type="protein sequence ID" value="OWW20685.1"/>
    <property type="molecule type" value="Genomic_DNA"/>
</dbReference>